<dbReference type="RefSeq" id="WP_151565766.1">
    <property type="nucleotide sequence ID" value="NZ_WBMT01000017.1"/>
</dbReference>
<reference evidence="1 2" key="1">
    <citation type="submission" date="2019-09" db="EMBL/GenBank/DDBJ databases">
        <title>Actinomadura physcomitrii sp. nov., a novel actinomycete isolated from moss [Physcomitrium sphaericum (Ludw) Fuernr].</title>
        <authorList>
            <person name="Zhuang X."/>
            <person name="Liu C."/>
        </authorList>
    </citation>
    <scope>NUCLEOTIDE SEQUENCE [LARGE SCALE GENOMIC DNA]</scope>
    <source>
        <strain evidence="1 2">HMC1</strain>
    </source>
</reference>
<dbReference type="EMBL" id="WBMT01000017">
    <property type="protein sequence ID" value="KAB2344138.1"/>
    <property type="molecule type" value="Genomic_DNA"/>
</dbReference>
<evidence type="ECO:0000313" key="1">
    <source>
        <dbReference type="EMBL" id="KAB2344138.1"/>
    </source>
</evidence>
<protein>
    <submittedName>
        <fullName evidence="1">Uncharacterized protein</fullName>
    </submittedName>
</protein>
<evidence type="ECO:0000313" key="2">
    <source>
        <dbReference type="Proteomes" id="UP000468735"/>
    </source>
</evidence>
<name>A0A6H9YGU2_9ACTN</name>
<keyword evidence="2" id="KW-1185">Reference proteome</keyword>
<proteinExistence type="predicted"/>
<dbReference type="Proteomes" id="UP000468735">
    <property type="component" value="Unassembled WGS sequence"/>
</dbReference>
<dbReference type="OrthoDB" id="8479510at2"/>
<comment type="caution">
    <text evidence="1">The sequence shown here is derived from an EMBL/GenBank/DDBJ whole genome shotgun (WGS) entry which is preliminary data.</text>
</comment>
<organism evidence="1 2">
    <name type="scientific">Actinomadura rudentiformis</name>
    <dbReference type="NCBI Taxonomy" id="359158"/>
    <lineage>
        <taxon>Bacteria</taxon>
        <taxon>Bacillati</taxon>
        <taxon>Actinomycetota</taxon>
        <taxon>Actinomycetes</taxon>
        <taxon>Streptosporangiales</taxon>
        <taxon>Thermomonosporaceae</taxon>
        <taxon>Actinomadura</taxon>
    </lineage>
</organism>
<gene>
    <name evidence="1" type="ORF">F8566_33045</name>
</gene>
<accession>A0A6H9YGU2</accession>
<dbReference type="AlphaFoldDB" id="A0A6H9YGU2"/>
<sequence>MSYLIVIDRAAPLMNTGADASWRAEGHVAAAREAMVENRVVEGARAALHQGAQAHGFEAEVWTLELAGLVVKRITGVRAPTSVWWLLTGRLGWNLQALRPARQPAERILAALKPMWPTPPPISTATANRDYGGG</sequence>